<dbReference type="PANTHER" id="PTHR46071:SF4">
    <property type="entry name" value="ANKYRIN REPEAT AND BTB_POZ DOMAIN-CONTAINING PROTEIN 3-A-RELATED"/>
    <property type="match status" value="1"/>
</dbReference>
<evidence type="ECO:0000313" key="3">
    <source>
        <dbReference type="Proteomes" id="UP000283210"/>
    </source>
</evidence>
<dbReference type="Pfam" id="PF12796">
    <property type="entry name" value="Ank_2"/>
    <property type="match status" value="1"/>
</dbReference>
<organism evidence="2 3">
    <name type="scientific">Oryzias javanicus</name>
    <name type="common">Javanese ricefish</name>
    <name type="synonym">Aplocheilus javanicus</name>
    <dbReference type="NCBI Taxonomy" id="123683"/>
    <lineage>
        <taxon>Eukaryota</taxon>
        <taxon>Metazoa</taxon>
        <taxon>Chordata</taxon>
        <taxon>Craniata</taxon>
        <taxon>Vertebrata</taxon>
        <taxon>Euteleostomi</taxon>
        <taxon>Actinopterygii</taxon>
        <taxon>Neopterygii</taxon>
        <taxon>Teleostei</taxon>
        <taxon>Neoteleostei</taxon>
        <taxon>Acanthomorphata</taxon>
        <taxon>Ovalentaria</taxon>
        <taxon>Atherinomorphae</taxon>
        <taxon>Beloniformes</taxon>
        <taxon>Adrianichthyidae</taxon>
        <taxon>Oryziinae</taxon>
        <taxon>Oryzias</taxon>
    </lineage>
</organism>
<dbReference type="InterPro" id="IPR002110">
    <property type="entry name" value="Ankyrin_rpt"/>
</dbReference>
<dbReference type="AlphaFoldDB" id="A0A437C1G3"/>
<dbReference type="InterPro" id="IPR036770">
    <property type="entry name" value="Ankyrin_rpt-contain_sf"/>
</dbReference>
<keyword evidence="1" id="KW-0040">ANK repeat</keyword>
<feature type="repeat" description="ANK" evidence="1">
    <location>
        <begin position="291"/>
        <end position="317"/>
    </location>
</feature>
<reference evidence="2 3" key="2">
    <citation type="submission" date="2019-01" db="EMBL/GenBank/DDBJ databases">
        <title>A chromosome length genome reference of the Java medaka (oryzias javanicus).</title>
        <authorList>
            <person name="Herpin A."/>
            <person name="Takehana Y."/>
            <person name="Naruse K."/>
            <person name="Ansai S."/>
            <person name="Kawaguchi M."/>
        </authorList>
    </citation>
    <scope>NUCLEOTIDE SEQUENCE [LARGE SCALE GENOMIC DNA]</scope>
    <source>
        <strain evidence="2">RS831</strain>
        <tissue evidence="2">Whole body</tissue>
    </source>
</reference>
<dbReference type="SUPFAM" id="SSF48403">
    <property type="entry name" value="Ankyrin repeat"/>
    <property type="match status" value="1"/>
</dbReference>
<dbReference type="Proteomes" id="UP000283210">
    <property type="component" value="Chromosome 23"/>
</dbReference>
<dbReference type="PROSITE" id="PS50297">
    <property type="entry name" value="ANK_REP_REGION"/>
    <property type="match status" value="2"/>
</dbReference>
<dbReference type="Gene3D" id="1.25.40.20">
    <property type="entry name" value="Ankyrin repeat-containing domain"/>
    <property type="match status" value="1"/>
</dbReference>
<dbReference type="OrthoDB" id="2316821at2759"/>
<proteinExistence type="predicted"/>
<protein>
    <submittedName>
        <fullName evidence="2">Uncharacterized protein</fullName>
    </submittedName>
</protein>
<dbReference type="SMART" id="SM00248">
    <property type="entry name" value="ANK"/>
    <property type="match status" value="2"/>
</dbReference>
<keyword evidence="3" id="KW-1185">Reference proteome</keyword>
<feature type="repeat" description="ANK" evidence="1">
    <location>
        <begin position="253"/>
        <end position="285"/>
    </location>
</feature>
<evidence type="ECO:0000313" key="2">
    <source>
        <dbReference type="EMBL" id="RVE56582.1"/>
    </source>
</evidence>
<dbReference type="InterPro" id="IPR052089">
    <property type="entry name" value="Ankyrin-BTB/POZ_domain"/>
</dbReference>
<evidence type="ECO:0000256" key="1">
    <source>
        <dbReference type="PROSITE-ProRule" id="PRU00023"/>
    </source>
</evidence>
<reference evidence="2 3" key="1">
    <citation type="submission" date="2018-11" db="EMBL/GenBank/DDBJ databases">
        <authorList>
            <person name="Lopez-Roques C."/>
            <person name="Donnadieu C."/>
            <person name="Bouchez O."/>
            <person name="Klopp C."/>
            <person name="Cabau C."/>
            <person name="Zahm M."/>
        </authorList>
    </citation>
    <scope>NUCLEOTIDE SEQUENCE [LARGE SCALE GENOMIC DNA]</scope>
    <source>
        <strain evidence="2">RS831</strain>
        <tissue evidence="2">Whole body</tissue>
    </source>
</reference>
<accession>A0A437C1G3</accession>
<name>A0A437C1G3_ORYJA</name>
<sequence length="348" mass="38409">MRLFSNLKVVAGVLSLPESLNLHRDQQRSGRGSESHGYSQAELRTLEQSLLATRVGSIAELSDLVTRAMHHLQPLHIKNPSNGTPVHQKTPPTVHWEPEALYTLCYFMHCPQMEWENPNVEPSKVTLQTERPFLVLPPLMEWIRVVVAHTEHRRSFSVDSDDVRQAARLLLPGVDCEPRQIKAEDCFCATRKLDAASTEAKFLQDLGFRMLNCGRTDLVKQAVNLLGPDGINSMSEQVPSTVNKHPSVYPETRQGTPLTFAVLHGHVPVVQLLLDNRANVEGALQDGAENYTETPLQLAAAAGNFELVSLLLERGADPLIGTMCRNGISSAPLGDMNSFSLAASHGHR</sequence>
<dbReference type="PROSITE" id="PS50088">
    <property type="entry name" value="ANK_REPEAT"/>
    <property type="match status" value="2"/>
</dbReference>
<dbReference type="EMBL" id="CM012459">
    <property type="protein sequence ID" value="RVE56582.1"/>
    <property type="molecule type" value="Genomic_DNA"/>
</dbReference>
<gene>
    <name evidence="2" type="ORF">OJAV_G00222430</name>
</gene>
<dbReference type="PANTHER" id="PTHR46071">
    <property type="entry name" value="ANKYRIN REPEAT AND BTB/POZ DOMAIN-CONTAINING"/>
    <property type="match status" value="1"/>
</dbReference>